<dbReference type="GO" id="GO:0005576">
    <property type="term" value="C:extracellular region"/>
    <property type="evidence" value="ECO:0007669"/>
    <property type="project" value="InterPro"/>
</dbReference>
<gene>
    <name evidence="1" type="ORF">E5H26_11875</name>
</gene>
<dbReference type="Pfam" id="PF03496">
    <property type="entry name" value="ADPrib_exo_Tox"/>
    <property type="match status" value="1"/>
</dbReference>
<dbReference type="AlphaFoldDB" id="A0A7U9YWJ2"/>
<dbReference type="Gene3D" id="3.90.176.10">
    <property type="entry name" value="Toxin ADP-ribosyltransferase, Chain A, domain 1"/>
    <property type="match status" value="1"/>
</dbReference>
<name>A0A7U9YWJ2_LISMN</name>
<dbReference type="SUPFAM" id="SSF56399">
    <property type="entry name" value="ADP-ribosylation"/>
    <property type="match status" value="1"/>
</dbReference>
<evidence type="ECO:0000313" key="1">
    <source>
        <dbReference type="EMBL" id="EAH4373395.1"/>
    </source>
</evidence>
<dbReference type="Proteomes" id="UP000540417">
    <property type="component" value="Unassembled WGS sequence"/>
</dbReference>
<organism evidence="1 2">
    <name type="scientific">Listeria monocytogenes</name>
    <dbReference type="NCBI Taxonomy" id="1639"/>
    <lineage>
        <taxon>Bacteria</taxon>
        <taxon>Bacillati</taxon>
        <taxon>Bacillota</taxon>
        <taxon>Bacilli</taxon>
        <taxon>Bacillales</taxon>
        <taxon>Listeriaceae</taxon>
        <taxon>Listeria</taxon>
    </lineage>
</organism>
<protein>
    <submittedName>
        <fullName evidence="1">Uncharacterized protein</fullName>
    </submittedName>
</protein>
<comment type="caution">
    <text evidence="1">The sequence shown here is derived from an EMBL/GenBank/DDBJ whole genome shotgun (WGS) entry which is preliminary data.</text>
</comment>
<reference evidence="1 2" key="1">
    <citation type="submission" date="2019-04" db="EMBL/GenBank/DDBJ databases">
        <authorList>
            <consortium name="GenomeTrakr: Next Generation Sequencing Network for Food Pathogen Tracability"/>
        </authorList>
    </citation>
    <scope>NUCLEOTIDE SEQUENCE [LARGE SCALE GENOMIC DNA]</scope>
    <source>
        <strain evidence="1 2">LS1419</strain>
    </source>
</reference>
<dbReference type="EMBL" id="AABGVJ010000003">
    <property type="protein sequence ID" value="EAH4373395.1"/>
    <property type="molecule type" value="Genomic_DNA"/>
</dbReference>
<dbReference type="PROSITE" id="PS51996">
    <property type="entry name" value="TR_MART"/>
    <property type="match status" value="1"/>
</dbReference>
<sequence>MKEVNYREDDWREAKSALAPFAAANWVGGLFNNLEKVSKNMEEAEEDIQELDSDHAISFQHTNYRGKYSAIEDDLMVLYKFSCHAGEKMETLVDQPFYEKLDAFVDGMQDLSISTYSTTNRIGAKSKQTYMSSYGNQPQVIESVKDNATIEDLLNGDNFYANQMQLQYRDWQRANPDQDVSKKDFQMGMLHSRAFEYKSIKDEQQEKEFWVNIVATVVIVGVSIFCPPAGLALAVGYGSLEAGSAISGKDWVSGRELSTEERALRGGLALLDIVPGVKALSTGAKAASAGSKLVRVGDNVLAGSKNVGKGTIENGIQAGKQAMDLRLANAKKVSEAVQKKLTKDLDDIGTMAKTIQNKTKETFTLPPREQLAFAGGGSIPEQSAAGAAAIAAKKKLKDIMQNMDNLNVKGGGKDDIIEQNKSLKFTSLEESEKWGIDGFSVWRNSLSSREIQAIRDYTDIWHYGNMNGYLRGSVEKLAPDNAERIKNLSSALEKAELPDNIILYRGTSSEILDNFLDLKNLNYQNLVGKTIEEKGFMSTTTISNQTFSGNVTMKINAPKGSKGAYLAHFSETPEEAEVLFNIGQKMLIKEVTELNGKIEIIVDLL</sequence>
<dbReference type="InterPro" id="IPR003540">
    <property type="entry name" value="ADP-ribosyltransferase"/>
</dbReference>
<evidence type="ECO:0000313" key="2">
    <source>
        <dbReference type="Proteomes" id="UP000540417"/>
    </source>
</evidence>
<proteinExistence type="predicted"/>
<dbReference type="RefSeq" id="WP_070212401.1">
    <property type="nucleotide sequence ID" value="NZ_CP076644.1"/>
</dbReference>
<accession>A0A7U9YWJ2</accession>